<comment type="caution">
    <text evidence="1">The sequence shown here is derived from an EMBL/GenBank/DDBJ whole genome shotgun (WGS) entry which is preliminary data.</text>
</comment>
<keyword evidence="2" id="KW-1185">Reference proteome</keyword>
<dbReference type="RefSeq" id="WP_387406032.1">
    <property type="nucleotide sequence ID" value="NZ_JBIAQY010000013.1"/>
</dbReference>
<evidence type="ECO:0000313" key="2">
    <source>
        <dbReference type="Proteomes" id="UP001601992"/>
    </source>
</evidence>
<dbReference type="EMBL" id="JBIAQY010000013">
    <property type="protein sequence ID" value="MFF3572469.1"/>
    <property type="molecule type" value="Genomic_DNA"/>
</dbReference>
<evidence type="ECO:0000313" key="1">
    <source>
        <dbReference type="EMBL" id="MFF3572469.1"/>
    </source>
</evidence>
<gene>
    <name evidence="1" type="ORF">ACFYXQ_32345</name>
</gene>
<proteinExistence type="predicted"/>
<organism evidence="1 2">
    <name type="scientific">Nocardia jiangxiensis</name>
    <dbReference type="NCBI Taxonomy" id="282685"/>
    <lineage>
        <taxon>Bacteria</taxon>
        <taxon>Bacillati</taxon>
        <taxon>Actinomycetota</taxon>
        <taxon>Actinomycetes</taxon>
        <taxon>Mycobacteriales</taxon>
        <taxon>Nocardiaceae</taxon>
        <taxon>Nocardia</taxon>
    </lineage>
</organism>
<sequence length="186" mass="19247">MATRGVTPASLATGAVVLILSGCGTSGCGTVSSSSAAAANRAEVPTGFDPCMDIPQSILDPEGLQGKQVNDFQADAGKTLWHGCVWSDPDGYGATIQTTNLTIDAVRDKHFPGTHEYTIAGRKAIATDQSEQDPSEACTINAEPRGGSLEFNLDNPASAPKTGRTNTCQLARELAEKVVSIVPATV</sequence>
<dbReference type="InterPro" id="IPR024520">
    <property type="entry name" value="DUF3558"/>
</dbReference>
<name>A0ABW6S8A2_9NOCA</name>
<reference evidence="1 2" key="1">
    <citation type="submission" date="2024-10" db="EMBL/GenBank/DDBJ databases">
        <title>The Natural Products Discovery Center: Release of the First 8490 Sequenced Strains for Exploring Actinobacteria Biosynthetic Diversity.</title>
        <authorList>
            <person name="Kalkreuter E."/>
            <person name="Kautsar S.A."/>
            <person name="Yang D."/>
            <person name="Bader C.D."/>
            <person name="Teijaro C.N."/>
            <person name="Fluegel L."/>
            <person name="Davis C.M."/>
            <person name="Simpson J.R."/>
            <person name="Lauterbach L."/>
            <person name="Steele A.D."/>
            <person name="Gui C."/>
            <person name="Meng S."/>
            <person name="Li G."/>
            <person name="Viehrig K."/>
            <person name="Ye F."/>
            <person name="Su P."/>
            <person name="Kiefer A.F."/>
            <person name="Nichols A."/>
            <person name="Cepeda A.J."/>
            <person name="Yan W."/>
            <person name="Fan B."/>
            <person name="Jiang Y."/>
            <person name="Adhikari A."/>
            <person name="Zheng C.-J."/>
            <person name="Schuster L."/>
            <person name="Cowan T.M."/>
            <person name="Smanski M.J."/>
            <person name="Chevrette M.G."/>
            <person name="De Carvalho L.P.S."/>
            <person name="Shen B."/>
        </authorList>
    </citation>
    <scope>NUCLEOTIDE SEQUENCE [LARGE SCALE GENOMIC DNA]</scope>
    <source>
        <strain evidence="1 2">NPDC002593</strain>
    </source>
</reference>
<protein>
    <submittedName>
        <fullName evidence="1">DUF3558 domain-containing protein</fullName>
    </submittedName>
</protein>
<dbReference type="Pfam" id="PF12079">
    <property type="entry name" value="DUF3558"/>
    <property type="match status" value="1"/>
</dbReference>
<accession>A0ABW6S8A2</accession>
<dbReference type="Proteomes" id="UP001601992">
    <property type="component" value="Unassembled WGS sequence"/>
</dbReference>
<dbReference type="PROSITE" id="PS51257">
    <property type="entry name" value="PROKAR_LIPOPROTEIN"/>
    <property type="match status" value="1"/>
</dbReference>